<proteinExistence type="predicted"/>
<feature type="region of interest" description="Disordered" evidence="7">
    <location>
        <begin position="190"/>
        <end position="307"/>
    </location>
</feature>
<dbReference type="EMBL" id="MCFF01000011">
    <property type="protein sequence ID" value="ORZ21906.1"/>
    <property type="molecule type" value="Genomic_DNA"/>
</dbReference>
<evidence type="ECO:0000256" key="5">
    <source>
        <dbReference type="ARBA" id="ARBA00022777"/>
    </source>
</evidence>
<feature type="region of interest" description="Disordered" evidence="7">
    <location>
        <begin position="364"/>
        <end position="386"/>
    </location>
</feature>
<evidence type="ECO:0000313" key="9">
    <source>
        <dbReference type="EMBL" id="ORZ21906.1"/>
    </source>
</evidence>
<name>A0A1Y2GUG3_9FUNG</name>
<feature type="compositionally biased region" description="Low complexity" evidence="7">
    <location>
        <begin position="895"/>
        <end position="906"/>
    </location>
</feature>
<dbReference type="GO" id="GO:0005634">
    <property type="term" value="C:nucleus"/>
    <property type="evidence" value="ECO:0007669"/>
    <property type="project" value="TreeGrafter"/>
</dbReference>
<keyword evidence="5" id="KW-0418">Kinase</keyword>
<comment type="caution">
    <text evidence="9">The sequence shown here is derived from an EMBL/GenBank/DDBJ whole genome shotgun (WGS) entry which is preliminary data.</text>
</comment>
<dbReference type="GeneID" id="33571790"/>
<dbReference type="RefSeq" id="XP_021883157.1">
    <property type="nucleotide sequence ID" value="XM_022029947.1"/>
</dbReference>
<feature type="compositionally biased region" description="Polar residues" evidence="7">
    <location>
        <begin position="867"/>
        <end position="884"/>
    </location>
</feature>
<dbReference type="InParanoid" id="A0A1Y2GUG3"/>
<dbReference type="PANTHER" id="PTHR44167:SF23">
    <property type="entry name" value="CDC7 KINASE, ISOFORM A-RELATED"/>
    <property type="match status" value="1"/>
</dbReference>
<feature type="compositionally biased region" description="Pro residues" evidence="7">
    <location>
        <begin position="1"/>
        <end position="22"/>
    </location>
</feature>
<dbReference type="OrthoDB" id="10020333at2759"/>
<evidence type="ECO:0000256" key="4">
    <source>
        <dbReference type="ARBA" id="ARBA00022741"/>
    </source>
</evidence>
<dbReference type="Proteomes" id="UP000193648">
    <property type="component" value="Unassembled WGS sequence"/>
</dbReference>
<dbReference type="PANTHER" id="PTHR44167">
    <property type="entry name" value="OVARIAN-SPECIFIC SERINE/THREONINE-PROTEIN KINASE LOK-RELATED"/>
    <property type="match status" value="1"/>
</dbReference>
<evidence type="ECO:0000256" key="1">
    <source>
        <dbReference type="ARBA" id="ARBA00012513"/>
    </source>
</evidence>
<dbReference type="GO" id="GO:0004674">
    <property type="term" value="F:protein serine/threonine kinase activity"/>
    <property type="evidence" value="ECO:0007669"/>
    <property type="project" value="UniProtKB-KW"/>
</dbReference>
<feature type="compositionally biased region" description="Polar residues" evidence="7">
    <location>
        <begin position="144"/>
        <end position="154"/>
    </location>
</feature>
<accession>A0A1Y2GUG3</accession>
<feature type="compositionally biased region" description="Basic and acidic residues" evidence="7">
    <location>
        <begin position="535"/>
        <end position="544"/>
    </location>
</feature>
<protein>
    <recommendedName>
        <fullName evidence="1">non-specific serine/threonine protein kinase</fullName>
        <ecNumber evidence="1">2.7.11.1</ecNumber>
    </recommendedName>
</protein>
<dbReference type="SUPFAM" id="SSF56112">
    <property type="entry name" value="Protein kinase-like (PK-like)"/>
    <property type="match status" value="1"/>
</dbReference>
<evidence type="ECO:0000256" key="2">
    <source>
        <dbReference type="ARBA" id="ARBA00022527"/>
    </source>
</evidence>
<organism evidence="9 10">
    <name type="scientific">Lobosporangium transversale</name>
    <dbReference type="NCBI Taxonomy" id="64571"/>
    <lineage>
        <taxon>Eukaryota</taxon>
        <taxon>Fungi</taxon>
        <taxon>Fungi incertae sedis</taxon>
        <taxon>Mucoromycota</taxon>
        <taxon>Mortierellomycotina</taxon>
        <taxon>Mortierellomycetes</taxon>
        <taxon>Mortierellales</taxon>
        <taxon>Mortierellaceae</taxon>
        <taxon>Lobosporangium</taxon>
    </lineage>
</organism>
<dbReference type="STRING" id="64571.A0A1Y2GUG3"/>
<dbReference type="InterPro" id="IPR011009">
    <property type="entry name" value="Kinase-like_dom_sf"/>
</dbReference>
<dbReference type="CDD" id="cd14019">
    <property type="entry name" value="STKc_Cdc7"/>
    <property type="match status" value="1"/>
</dbReference>
<feature type="region of interest" description="Disordered" evidence="7">
    <location>
        <begin position="1"/>
        <end position="105"/>
    </location>
</feature>
<feature type="compositionally biased region" description="Polar residues" evidence="7">
    <location>
        <begin position="208"/>
        <end position="236"/>
    </location>
</feature>
<dbReference type="Pfam" id="PF00069">
    <property type="entry name" value="Pkinase"/>
    <property type="match status" value="2"/>
</dbReference>
<dbReference type="PROSITE" id="PS00108">
    <property type="entry name" value="PROTEIN_KINASE_ST"/>
    <property type="match status" value="1"/>
</dbReference>
<feature type="compositionally biased region" description="Basic and acidic residues" evidence="7">
    <location>
        <begin position="252"/>
        <end position="267"/>
    </location>
</feature>
<feature type="region of interest" description="Disordered" evidence="7">
    <location>
        <begin position="136"/>
        <end position="177"/>
    </location>
</feature>
<feature type="domain" description="Protein kinase" evidence="8">
    <location>
        <begin position="331"/>
        <end position="1044"/>
    </location>
</feature>
<reference evidence="9 10" key="1">
    <citation type="submission" date="2016-07" db="EMBL/GenBank/DDBJ databases">
        <title>Pervasive Adenine N6-methylation of Active Genes in Fungi.</title>
        <authorList>
            <consortium name="DOE Joint Genome Institute"/>
            <person name="Mondo S.J."/>
            <person name="Dannebaum R.O."/>
            <person name="Kuo R.C."/>
            <person name="Labutti K."/>
            <person name="Haridas S."/>
            <person name="Kuo A."/>
            <person name="Salamov A."/>
            <person name="Ahrendt S.R."/>
            <person name="Lipzen A."/>
            <person name="Sullivan W."/>
            <person name="Andreopoulos W.B."/>
            <person name="Clum A."/>
            <person name="Lindquist E."/>
            <person name="Daum C."/>
            <person name="Ramamoorthy G.K."/>
            <person name="Gryganskyi A."/>
            <person name="Culley D."/>
            <person name="Magnuson J.K."/>
            <person name="James T.Y."/>
            <person name="O'Malley M.A."/>
            <person name="Stajich J.E."/>
            <person name="Spatafora J.W."/>
            <person name="Visel A."/>
            <person name="Grigoriev I.V."/>
        </authorList>
    </citation>
    <scope>NUCLEOTIDE SEQUENCE [LARGE SCALE GENOMIC DNA]</scope>
    <source>
        <strain evidence="9 10">NRRL 3116</strain>
    </source>
</reference>
<evidence type="ECO:0000256" key="6">
    <source>
        <dbReference type="ARBA" id="ARBA00022840"/>
    </source>
</evidence>
<evidence type="ECO:0000259" key="8">
    <source>
        <dbReference type="PROSITE" id="PS50011"/>
    </source>
</evidence>
<feature type="compositionally biased region" description="Basic and acidic residues" evidence="7">
    <location>
        <begin position="514"/>
        <end position="527"/>
    </location>
</feature>
<feature type="region of interest" description="Disordered" evidence="7">
    <location>
        <begin position="828"/>
        <end position="960"/>
    </location>
</feature>
<dbReference type="PROSITE" id="PS50011">
    <property type="entry name" value="PROTEIN_KINASE_DOM"/>
    <property type="match status" value="1"/>
</dbReference>
<dbReference type="InterPro" id="IPR000719">
    <property type="entry name" value="Prot_kinase_dom"/>
</dbReference>
<evidence type="ECO:0000256" key="3">
    <source>
        <dbReference type="ARBA" id="ARBA00022679"/>
    </source>
</evidence>
<dbReference type="GO" id="GO:0005524">
    <property type="term" value="F:ATP binding"/>
    <property type="evidence" value="ECO:0007669"/>
    <property type="project" value="UniProtKB-KW"/>
</dbReference>
<feature type="compositionally biased region" description="Basic and acidic residues" evidence="7">
    <location>
        <begin position="274"/>
        <end position="305"/>
    </location>
</feature>
<feature type="compositionally biased region" description="Basic and acidic residues" evidence="7">
    <location>
        <begin position="190"/>
        <end position="202"/>
    </location>
</feature>
<dbReference type="Gene3D" id="1.10.510.10">
    <property type="entry name" value="Transferase(Phosphotransferase) domain 1"/>
    <property type="match status" value="3"/>
</dbReference>
<feature type="compositionally biased region" description="Polar residues" evidence="7">
    <location>
        <begin position="597"/>
        <end position="623"/>
    </location>
</feature>
<dbReference type="SMART" id="SM00220">
    <property type="entry name" value="S_TKc"/>
    <property type="match status" value="1"/>
</dbReference>
<dbReference type="InterPro" id="IPR008271">
    <property type="entry name" value="Ser/Thr_kinase_AS"/>
</dbReference>
<evidence type="ECO:0000256" key="7">
    <source>
        <dbReference type="SAM" id="MobiDB-lite"/>
    </source>
</evidence>
<keyword evidence="10" id="KW-1185">Reference proteome</keyword>
<feature type="compositionally biased region" description="Low complexity" evidence="7">
    <location>
        <begin position="86"/>
        <end position="99"/>
    </location>
</feature>
<feature type="region of interest" description="Disordered" evidence="7">
    <location>
        <begin position="580"/>
        <end position="623"/>
    </location>
</feature>
<keyword evidence="3" id="KW-0808">Transferase</keyword>
<feature type="compositionally biased region" description="Polar residues" evidence="7">
    <location>
        <begin position="828"/>
        <end position="845"/>
    </location>
</feature>
<dbReference type="EC" id="2.7.11.1" evidence="1"/>
<keyword evidence="6" id="KW-0067">ATP-binding</keyword>
<evidence type="ECO:0000313" key="10">
    <source>
        <dbReference type="Proteomes" id="UP000193648"/>
    </source>
</evidence>
<keyword evidence="4" id="KW-0547">Nucleotide-binding</keyword>
<sequence>MTGEPPPLTPRTPPAPRTPPSRPLGAYRGSRAGRDDQINAPGAPRTPKIMPAWQDPTSPTPMNMRRVRRSTSNLPPLARAIMGDLSDPQSQSPSHASAANGVGILEEGDVELETRLSSGAENGLHTQPRLLVTIPLSSKKRPHANNSIHSNDTSQKQRRYECAQANNSNRDPIMGSPSVRVSMERNLHFQKPLVEKRPKSVLEDPIGSGTSERPNKTRNPPWNHASASTTNISDALQSKVGWTKLDGTETDAEQRAKIDGVQLERKGGTTYQETELHYSEDARPHSEDDQGDVHDIESDGEEGHGRPAISDFARKEMEEFERGFNGLQGKFKLLNKIGEGTFSSVYKAIDLEYDQYDNSGWDYGLDRHPQRSSGEAEEQKEETKDIPEVAVKSNNAKEGKVVAIKRIYVTSSPRRIENEISILRQLSGHKNVVPLITAFRSMDQVIVVLPYFEHRDFRDYYKTLPMDDIRCYFRALLRGLEHVHSFGIIHRDIKPSNFLYDTEARTGLIVDFGLAHRQEDPPTRENDTSTTPESKAARDSRVSVDNRINTNIQPQVAVARNIMTGTSDVNAEKTNVAHSLATSNVKTEDTAIRTGSGVKNTSVATSNPANQSGNQVSGTELSNVSVSAPSSAFQTLTSINSTKQKIPTSVPMPGPINSQNSILATNREPGVLRKDPRPVVRVNRAGTRGFRAPEVLFRHLHQTIALDIWSVGCILIAFLTGRFPFFNSIDDVEAVLEIAILFGRHEMEKAAATFDRSFVTNVPTVKDEPICLLKICRVLNPTRFNPPPGYVTQFSHRKIAAISAARAARALRAARAQQLSLSGITASQTSLVQQSQQRPMFTSNDPRGLKHQQAPTVSYTKDDRQLTHTAHSQQPSSIVSNGKLNPNDGLKNRTTHSTTITRGTKTGSASTIQPPYNPSMAHPHVANNDASDKNKKADNGSSTSALLQNMKHGDGDDYENEKDDRHVDIDEFAAAAECTATESKSVGKNATEEFRRKARSKKPPVIGTDSQEDLILAVDLLEQMLTLDPRRRITAANALKHPFLAEKKKE</sequence>
<dbReference type="GO" id="GO:0044773">
    <property type="term" value="P:mitotic DNA damage checkpoint signaling"/>
    <property type="evidence" value="ECO:0007669"/>
    <property type="project" value="TreeGrafter"/>
</dbReference>
<keyword evidence="2" id="KW-0723">Serine/threonine-protein kinase</keyword>
<gene>
    <name evidence="9" type="ORF">BCR41DRAFT_420816</name>
</gene>
<dbReference type="AlphaFoldDB" id="A0A1Y2GUG3"/>
<feature type="region of interest" description="Disordered" evidence="7">
    <location>
        <begin position="513"/>
        <end position="549"/>
    </location>
</feature>
<dbReference type="Gene3D" id="3.30.200.20">
    <property type="entry name" value="Phosphorylase Kinase, domain 1"/>
    <property type="match status" value="1"/>
</dbReference>